<feature type="compositionally biased region" description="Basic and acidic residues" evidence="1">
    <location>
        <begin position="566"/>
        <end position="589"/>
    </location>
</feature>
<dbReference type="EMBL" id="DF237573">
    <property type="protein sequence ID" value="GAQ90301.1"/>
    <property type="molecule type" value="Genomic_DNA"/>
</dbReference>
<feature type="region of interest" description="Disordered" evidence="1">
    <location>
        <begin position="506"/>
        <end position="630"/>
    </location>
</feature>
<name>A0A1Y1IMD0_KLENI</name>
<organism evidence="2 3">
    <name type="scientific">Klebsormidium nitens</name>
    <name type="common">Green alga</name>
    <name type="synonym">Ulothrix nitens</name>
    <dbReference type="NCBI Taxonomy" id="105231"/>
    <lineage>
        <taxon>Eukaryota</taxon>
        <taxon>Viridiplantae</taxon>
        <taxon>Streptophyta</taxon>
        <taxon>Klebsormidiophyceae</taxon>
        <taxon>Klebsormidiales</taxon>
        <taxon>Klebsormidiaceae</taxon>
        <taxon>Klebsormidium</taxon>
    </lineage>
</organism>
<dbReference type="OrthoDB" id="188050at2759"/>
<feature type="compositionally biased region" description="Basic and acidic residues" evidence="1">
    <location>
        <begin position="234"/>
        <end position="244"/>
    </location>
</feature>
<protein>
    <submittedName>
        <fullName evidence="2">Crooked neck</fullName>
    </submittedName>
</protein>
<feature type="compositionally biased region" description="Basic and acidic residues" evidence="1">
    <location>
        <begin position="506"/>
        <end position="521"/>
    </location>
</feature>
<evidence type="ECO:0000256" key="1">
    <source>
        <dbReference type="SAM" id="MobiDB-lite"/>
    </source>
</evidence>
<sequence>MAVPHEPERRELVLSSLSPERRQLVMELLLSSGAKYSKDDQGGYTAVLQMEMSPDLETTPERRVSWSNEREGLMQDSEQVFHEVRDFQEDPHSAANLASSSGRKYSDVMPEELHFASGLEGSIRGHKARQHLEKLWGQSASLTKVGSKVMTRWSNAEARELRAEDFALPFVVETAERFEEVAAALTPPRGPVKQRPLNWILKAIDELFDKRYALEISEQKAAVDAYTQSRRRSHDSQGSDHSAEDAPSTSGSDVLEGNASFAVFLLQTYRKKYGLRQLAEGAVWELLCNVARGEQQDLHPAIASLAGFLAGQYSNDDLEFFLYCRQKVSAELQRNPSHVRRNTDAGLATATLRKEQTVSMTRAVLGKVAGGPLLAELCHAIEQFFEGQLESTHSRKMSRGERGRGTISAYQYLKLVMDSYRATIVSEIDEGLITSHESSEGEDDGIYAENEEGWDAEEEAEPEHRESQEDERLIASGLANRGRFSTGLTGRSEPYLVGLTREERRPCLTEYSDDGRPERPRSSNGSEGDGTDPVTREFSTSVGRAHQEEKGETDISATSAGGRLSWSERFERLLQGDDERNGGESKPVEEDVGDTNGQNDGRPFQAGDSGASLVEDSRRSKLLGSQRNSFHRKTSSILADQVVGVQATALDLPTQTFVGFGSEPLTQSTSELDNF</sequence>
<reference evidence="2 3" key="1">
    <citation type="journal article" date="2014" name="Nat. Commun.">
        <title>Klebsormidium flaccidum genome reveals primary factors for plant terrestrial adaptation.</title>
        <authorList>
            <person name="Hori K."/>
            <person name="Maruyama F."/>
            <person name="Fujisawa T."/>
            <person name="Togashi T."/>
            <person name="Yamamoto N."/>
            <person name="Seo M."/>
            <person name="Sato S."/>
            <person name="Yamada T."/>
            <person name="Mori H."/>
            <person name="Tajima N."/>
            <person name="Moriyama T."/>
            <person name="Ikeuchi M."/>
            <person name="Watanabe M."/>
            <person name="Wada H."/>
            <person name="Kobayashi K."/>
            <person name="Saito M."/>
            <person name="Masuda T."/>
            <person name="Sasaki-Sekimoto Y."/>
            <person name="Mashiguchi K."/>
            <person name="Awai K."/>
            <person name="Shimojima M."/>
            <person name="Masuda S."/>
            <person name="Iwai M."/>
            <person name="Nobusawa T."/>
            <person name="Narise T."/>
            <person name="Kondo S."/>
            <person name="Saito H."/>
            <person name="Sato R."/>
            <person name="Murakawa M."/>
            <person name="Ihara Y."/>
            <person name="Oshima-Yamada Y."/>
            <person name="Ohtaka K."/>
            <person name="Satoh M."/>
            <person name="Sonobe K."/>
            <person name="Ishii M."/>
            <person name="Ohtani R."/>
            <person name="Kanamori-Sato M."/>
            <person name="Honoki R."/>
            <person name="Miyazaki D."/>
            <person name="Mochizuki H."/>
            <person name="Umetsu J."/>
            <person name="Higashi K."/>
            <person name="Shibata D."/>
            <person name="Kamiya Y."/>
            <person name="Sato N."/>
            <person name="Nakamura Y."/>
            <person name="Tabata S."/>
            <person name="Ida S."/>
            <person name="Kurokawa K."/>
            <person name="Ohta H."/>
        </authorList>
    </citation>
    <scope>NUCLEOTIDE SEQUENCE [LARGE SCALE GENOMIC DNA]</scope>
    <source>
        <strain evidence="2 3">NIES-2285</strain>
    </source>
</reference>
<keyword evidence="3" id="KW-1185">Reference proteome</keyword>
<dbReference type="AlphaFoldDB" id="A0A1Y1IMD0"/>
<feature type="region of interest" description="Disordered" evidence="1">
    <location>
        <begin position="225"/>
        <end position="252"/>
    </location>
</feature>
<dbReference type="Proteomes" id="UP000054558">
    <property type="component" value="Unassembled WGS sequence"/>
</dbReference>
<proteinExistence type="predicted"/>
<feature type="region of interest" description="Disordered" evidence="1">
    <location>
        <begin position="482"/>
        <end position="501"/>
    </location>
</feature>
<evidence type="ECO:0000313" key="3">
    <source>
        <dbReference type="Proteomes" id="UP000054558"/>
    </source>
</evidence>
<gene>
    <name evidence="2" type="ORF">KFL_006240040</name>
</gene>
<accession>A0A1Y1IMD0</accession>
<evidence type="ECO:0000313" key="2">
    <source>
        <dbReference type="EMBL" id="GAQ90301.1"/>
    </source>
</evidence>